<dbReference type="InterPro" id="IPR002477">
    <property type="entry name" value="Peptidoglycan-bd-like"/>
</dbReference>
<evidence type="ECO:0000259" key="3">
    <source>
        <dbReference type="Pfam" id="PF01471"/>
    </source>
</evidence>
<gene>
    <name evidence="4" type="ORF">LMG27198_31810</name>
</gene>
<keyword evidence="2" id="KW-1133">Transmembrane helix</keyword>
<protein>
    <recommendedName>
        <fullName evidence="3">Peptidoglycan binding-like domain-containing protein</fullName>
    </recommendedName>
</protein>
<feature type="compositionally biased region" description="Basic and acidic residues" evidence="1">
    <location>
        <begin position="10"/>
        <end position="20"/>
    </location>
</feature>
<dbReference type="InterPro" id="IPR036366">
    <property type="entry name" value="PGBDSf"/>
</dbReference>
<evidence type="ECO:0000256" key="2">
    <source>
        <dbReference type="SAM" id="Phobius"/>
    </source>
</evidence>
<feature type="region of interest" description="Disordered" evidence="1">
    <location>
        <begin position="92"/>
        <end position="123"/>
    </location>
</feature>
<dbReference type="SUPFAM" id="SSF47090">
    <property type="entry name" value="PGBD-like"/>
    <property type="match status" value="1"/>
</dbReference>
<dbReference type="EMBL" id="BSEC01000001">
    <property type="protein sequence ID" value="GLI94189.1"/>
    <property type="molecule type" value="Genomic_DNA"/>
</dbReference>
<organism evidence="4 5">
    <name type="scientific">Methylocystis echinoides</name>
    <dbReference type="NCBI Taxonomy" id="29468"/>
    <lineage>
        <taxon>Bacteria</taxon>
        <taxon>Pseudomonadati</taxon>
        <taxon>Pseudomonadota</taxon>
        <taxon>Alphaproteobacteria</taxon>
        <taxon>Hyphomicrobiales</taxon>
        <taxon>Methylocystaceae</taxon>
        <taxon>Methylocystis</taxon>
    </lineage>
</organism>
<evidence type="ECO:0000256" key="1">
    <source>
        <dbReference type="SAM" id="MobiDB-lite"/>
    </source>
</evidence>
<dbReference type="Pfam" id="PF01471">
    <property type="entry name" value="PG_binding_1"/>
    <property type="match status" value="1"/>
</dbReference>
<feature type="region of interest" description="Disordered" evidence="1">
    <location>
        <begin position="177"/>
        <end position="201"/>
    </location>
</feature>
<feature type="domain" description="Peptidoglycan binding-like" evidence="3">
    <location>
        <begin position="204"/>
        <end position="255"/>
    </location>
</feature>
<reference evidence="4" key="1">
    <citation type="journal article" date="2023" name="Int. J. Syst. Evol. Microbiol.">
        <title>Methylocystis iwaonis sp. nov., a type II methane-oxidizing bacterium from surface soil of a rice paddy field in Japan, and emended description of the genus Methylocystis (ex Whittenbury et al. 1970) Bowman et al. 1993.</title>
        <authorList>
            <person name="Kaise H."/>
            <person name="Sawadogo J.B."/>
            <person name="Alam M.S."/>
            <person name="Ueno C."/>
            <person name="Dianou D."/>
            <person name="Shinjo R."/>
            <person name="Asakawa S."/>
        </authorList>
    </citation>
    <scope>NUCLEOTIDE SEQUENCE</scope>
    <source>
        <strain evidence="4">LMG27198</strain>
    </source>
</reference>
<comment type="caution">
    <text evidence="4">The sequence shown here is derived from an EMBL/GenBank/DDBJ whole genome shotgun (WGS) entry which is preliminary data.</text>
</comment>
<keyword evidence="5" id="KW-1185">Reference proteome</keyword>
<keyword evidence="2" id="KW-0812">Transmembrane</keyword>
<dbReference type="AlphaFoldDB" id="A0A9W6GWL1"/>
<evidence type="ECO:0000313" key="4">
    <source>
        <dbReference type="EMBL" id="GLI94189.1"/>
    </source>
</evidence>
<name>A0A9W6GWL1_9HYPH</name>
<dbReference type="Gene3D" id="1.10.101.10">
    <property type="entry name" value="PGBD-like superfamily/PGBD"/>
    <property type="match status" value="1"/>
</dbReference>
<proteinExistence type="predicted"/>
<feature type="compositionally biased region" description="Low complexity" evidence="1">
    <location>
        <begin position="177"/>
        <end position="187"/>
    </location>
</feature>
<evidence type="ECO:0000313" key="5">
    <source>
        <dbReference type="Proteomes" id="UP001144323"/>
    </source>
</evidence>
<feature type="region of interest" description="Disordered" evidence="1">
    <location>
        <begin position="1"/>
        <end position="43"/>
    </location>
</feature>
<accession>A0A9W6GWL1</accession>
<feature type="transmembrane region" description="Helical" evidence="2">
    <location>
        <begin position="46"/>
        <end position="69"/>
    </location>
</feature>
<feature type="compositionally biased region" description="Basic and acidic residues" evidence="1">
    <location>
        <begin position="101"/>
        <end position="123"/>
    </location>
</feature>
<keyword evidence="2" id="KW-0472">Membrane</keyword>
<dbReference type="Proteomes" id="UP001144323">
    <property type="component" value="Unassembled WGS sequence"/>
</dbReference>
<dbReference type="RefSeq" id="WP_281804204.1">
    <property type="nucleotide sequence ID" value="NZ_BSEC01000001.1"/>
</dbReference>
<dbReference type="InterPro" id="IPR036365">
    <property type="entry name" value="PGBD-like_sf"/>
</dbReference>
<sequence length="265" mass="27868">MRDASLSAQKFDDFPEERAAPKRRASGPARAPRSNEGRGPAKKRRLGAMALFAIGGLALIGVPMNALFFQDGRHPTPLFSAHVLVPEKPVPVEPPTPPVRPKVDNARVEAETPKADAAPKARSDAKIDPLAEILKADAVPPARAAKVEKVDKVDKVEKKREVVASRDQIGVLLGAGAAKTAAPKTAAPTPPAPIATAPAGPDRNVLSAQRALQRLGYVVKPDGVMSPGLKKTIERFERDNGLPVSGELTAKVTKAIAARAAAPHP</sequence>